<dbReference type="EMBL" id="CP053586">
    <property type="protein sequence ID" value="WNZ22165.1"/>
    <property type="molecule type" value="Genomic_DNA"/>
</dbReference>
<evidence type="ECO:0000313" key="1">
    <source>
        <dbReference type="EMBL" id="WNZ22165.1"/>
    </source>
</evidence>
<organism evidence="1">
    <name type="scientific">Leptolyngbya sp. NK1-12</name>
    <dbReference type="NCBI Taxonomy" id="2547451"/>
    <lineage>
        <taxon>Bacteria</taxon>
        <taxon>Bacillati</taxon>
        <taxon>Cyanobacteriota</taxon>
        <taxon>Cyanophyceae</taxon>
        <taxon>Leptolyngbyales</taxon>
        <taxon>Leptolyngbyaceae</taxon>
        <taxon>Leptolyngbya group</taxon>
        <taxon>Leptolyngbya</taxon>
    </lineage>
</organism>
<sequence>MLIKQQVLERIADGTVTLAFRRWKRPTVKTGGQLRTAVGILAIDEVTVIHVDEITPEDAQKAGCSSYSELFHTLNENQESALYRIKFHFAGQDPREVLREQVDLTDDELAKVHQKLTHLDLKSQDGSWTMTILRLIKQHPGLRATELAGLANLDTQVLKVKVRKLKSLGLTISIARGGYRLSPRGCEILDRLDYSEEYT</sequence>
<reference evidence="1" key="1">
    <citation type="submission" date="2020-05" db="EMBL/GenBank/DDBJ databases">
        <authorList>
            <person name="Zhu T."/>
            <person name="Keshari N."/>
            <person name="Lu X."/>
        </authorList>
    </citation>
    <scope>NUCLEOTIDE SEQUENCE</scope>
    <source>
        <strain evidence="1">NK1-12</strain>
    </source>
</reference>
<dbReference type="SUPFAM" id="SSF46785">
    <property type="entry name" value="Winged helix' DNA-binding domain"/>
    <property type="match status" value="1"/>
</dbReference>
<protein>
    <submittedName>
        <fullName evidence="1">ASCH domain-containing protein</fullName>
    </submittedName>
</protein>
<gene>
    <name evidence="1" type="ORF">HJG54_04325</name>
</gene>
<accession>A0AA96WC15</accession>
<proteinExistence type="predicted"/>
<dbReference type="InterPro" id="IPR036390">
    <property type="entry name" value="WH_DNA-bd_sf"/>
</dbReference>
<name>A0AA96WC15_9CYAN</name>
<dbReference type="RefSeq" id="WP_316433557.1">
    <property type="nucleotide sequence ID" value="NZ_CP053586.1"/>
</dbReference>
<dbReference type="AlphaFoldDB" id="A0AA96WC15"/>